<reference evidence="2 3" key="1">
    <citation type="journal article" date="2013" name="Curr. Biol.">
        <title>The Genome of the Foraminiferan Reticulomyxa filosa.</title>
        <authorList>
            <person name="Glockner G."/>
            <person name="Hulsmann N."/>
            <person name="Schleicher M."/>
            <person name="Noegel A.A."/>
            <person name="Eichinger L."/>
            <person name="Gallinger C."/>
            <person name="Pawlowski J."/>
            <person name="Sierra R."/>
            <person name="Euteneuer U."/>
            <person name="Pillet L."/>
            <person name="Moustafa A."/>
            <person name="Platzer M."/>
            <person name="Groth M."/>
            <person name="Szafranski K."/>
            <person name="Schliwa M."/>
        </authorList>
    </citation>
    <scope>NUCLEOTIDE SEQUENCE [LARGE SCALE GENOMIC DNA]</scope>
</reference>
<keyword evidence="3" id="KW-1185">Reference proteome</keyword>
<evidence type="ECO:0000256" key="1">
    <source>
        <dbReference type="SAM" id="MobiDB-lite"/>
    </source>
</evidence>
<accession>X6L8U8</accession>
<proteinExistence type="predicted"/>
<feature type="compositionally biased region" description="Low complexity" evidence="1">
    <location>
        <begin position="47"/>
        <end position="57"/>
    </location>
</feature>
<protein>
    <submittedName>
        <fullName evidence="2">Uncharacterized protein</fullName>
    </submittedName>
</protein>
<dbReference type="AlphaFoldDB" id="X6L8U8"/>
<organism evidence="2 3">
    <name type="scientific">Reticulomyxa filosa</name>
    <dbReference type="NCBI Taxonomy" id="46433"/>
    <lineage>
        <taxon>Eukaryota</taxon>
        <taxon>Sar</taxon>
        <taxon>Rhizaria</taxon>
        <taxon>Retaria</taxon>
        <taxon>Foraminifera</taxon>
        <taxon>Monothalamids</taxon>
        <taxon>Reticulomyxidae</taxon>
        <taxon>Reticulomyxa</taxon>
    </lineage>
</organism>
<feature type="region of interest" description="Disordered" evidence="1">
    <location>
        <begin position="98"/>
        <end position="117"/>
    </location>
</feature>
<sequence>RFLTEKDYLSVYHPTSNVFNNKSIPSKEKQKDKEINVAKQVNFSAASHPNTNTNNDSHTTHHHNNSNSAARAIFVKAVRLNVLVNDFLSDVDGHVNPFTNSQEHDADEKHNQSHDTTGTENILWAEIKLAKRIKFLFVKGTFQLFLKKLIFDNQNLLLYRPSEKSYEQMNTLFLDVLSETKITLMSQDRQANQTIPRNDILRRRTTPVKPVTRKRTFIRKIFHPEINIKEMESYIIWQ</sequence>
<feature type="region of interest" description="Disordered" evidence="1">
    <location>
        <begin position="43"/>
        <end position="65"/>
    </location>
</feature>
<feature type="non-terminal residue" evidence="2">
    <location>
        <position position="1"/>
    </location>
</feature>
<gene>
    <name evidence="2" type="ORF">RFI_39058</name>
</gene>
<evidence type="ECO:0000313" key="3">
    <source>
        <dbReference type="Proteomes" id="UP000023152"/>
    </source>
</evidence>
<dbReference type="Proteomes" id="UP000023152">
    <property type="component" value="Unassembled WGS sequence"/>
</dbReference>
<feature type="compositionally biased region" description="Basic and acidic residues" evidence="1">
    <location>
        <begin position="102"/>
        <end position="113"/>
    </location>
</feature>
<comment type="caution">
    <text evidence="2">The sequence shown here is derived from an EMBL/GenBank/DDBJ whole genome shotgun (WGS) entry which is preliminary data.</text>
</comment>
<dbReference type="EMBL" id="ASPP01046694">
    <property type="protein sequence ID" value="ETN98442.1"/>
    <property type="molecule type" value="Genomic_DNA"/>
</dbReference>
<evidence type="ECO:0000313" key="2">
    <source>
        <dbReference type="EMBL" id="ETN98442.1"/>
    </source>
</evidence>
<name>X6L8U8_RETFI</name>